<keyword evidence="2" id="KW-1133">Transmembrane helix</keyword>
<evidence type="ECO:0000256" key="2">
    <source>
        <dbReference type="SAM" id="Phobius"/>
    </source>
</evidence>
<dbReference type="Gene3D" id="3.30.1490.480">
    <property type="entry name" value="Endolytic murein transglycosylase"/>
    <property type="match status" value="1"/>
</dbReference>
<dbReference type="RefSeq" id="WP_210661465.1">
    <property type="nucleotide sequence ID" value="NZ_JAGKSP010000009.1"/>
</dbReference>
<dbReference type="EMBL" id="JAGKSP010000009">
    <property type="protein sequence ID" value="MBP3965228.1"/>
    <property type="molecule type" value="Genomic_DNA"/>
</dbReference>
<feature type="transmembrane region" description="Helical" evidence="2">
    <location>
        <begin position="6"/>
        <end position="26"/>
    </location>
</feature>
<keyword evidence="2" id="KW-0812">Transmembrane</keyword>
<keyword evidence="2" id="KW-0472">Membrane</keyword>
<organism evidence="3 4">
    <name type="scientific">Paenibacillus lignilyticus</name>
    <dbReference type="NCBI Taxonomy" id="1172615"/>
    <lineage>
        <taxon>Bacteria</taxon>
        <taxon>Bacillati</taxon>
        <taxon>Bacillota</taxon>
        <taxon>Bacilli</taxon>
        <taxon>Bacillales</taxon>
        <taxon>Paenibacillaceae</taxon>
        <taxon>Paenibacillus</taxon>
    </lineage>
</organism>
<feature type="region of interest" description="Disordered" evidence="1">
    <location>
        <begin position="85"/>
        <end position="112"/>
    </location>
</feature>
<evidence type="ECO:0000313" key="4">
    <source>
        <dbReference type="Proteomes" id="UP000673394"/>
    </source>
</evidence>
<comment type="caution">
    <text evidence="3">The sequence shown here is derived from an EMBL/GenBank/DDBJ whole genome shotgun (WGS) entry which is preliminary data.</text>
</comment>
<accession>A0ABS5CHC7</accession>
<proteinExistence type="predicted"/>
<feature type="compositionally biased region" description="Low complexity" evidence="1">
    <location>
        <begin position="91"/>
        <end position="100"/>
    </location>
</feature>
<reference evidence="3 4" key="1">
    <citation type="submission" date="2021-04" db="EMBL/GenBank/DDBJ databases">
        <title>Paenibacillus sp. DLE-14 whole genome sequence.</title>
        <authorList>
            <person name="Ham Y.J."/>
        </authorList>
    </citation>
    <scope>NUCLEOTIDE SEQUENCE [LARGE SCALE GENOMIC DNA]</scope>
    <source>
        <strain evidence="3 4">DLE-14</strain>
    </source>
</reference>
<evidence type="ECO:0008006" key="5">
    <source>
        <dbReference type="Google" id="ProtNLM"/>
    </source>
</evidence>
<sequence length="192" mass="21141">MNKRTFLFGVGIGIIIGAALLQLMFIGEKQVNHMEEPVKQETTESEVIGYTKTELDQAVADERERVEAEYKKKLADEQAKLEQVKQEQAKQDAAAAANNDMNDKETAESENTAVSKPIIVRIPPNASVTDTADILNSSGVISDKKAFISLMRTTKIRAGYFSFKDDLSLTQIRTIITSKPNASSPEQSSSDQ</sequence>
<evidence type="ECO:0000313" key="3">
    <source>
        <dbReference type="EMBL" id="MBP3965228.1"/>
    </source>
</evidence>
<keyword evidence="4" id="KW-1185">Reference proteome</keyword>
<gene>
    <name evidence="3" type="ORF">I8J30_21095</name>
</gene>
<dbReference type="Proteomes" id="UP000673394">
    <property type="component" value="Unassembled WGS sequence"/>
</dbReference>
<evidence type="ECO:0000256" key="1">
    <source>
        <dbReference type="SAM" id="MobiDB-lite"/>
    </source>
</evidence>
<name>A0ABS5CHC7_9BACL</name>
<protein>
    <recommendedName>
        <fullName evidence="5">Endolytic transglycosylase MltG</fullName>
    </recommendedName>
</protein>